<name>A0A835KA98_9ROSI</name>
<gene>
    <name evidence="1" type="ORF">SADUNF_Sadunf04G0053400</name>
</gene>
<dbReference type="OrthoDB" id="6513042at2759"/>
<comment type="caution">
    <text evidence="1">The sequence shown here is derived from an EMBL/GenBank/DDBJ whole genome shotgun (WGS) entry which is preliminary data.</text>
</comment>
<protein>
    <submittedName>
        <fullName evidence="1">Uncharacterized protein</fullName>
    </submittedName>
</protein>
<dbReference type="Proteomes" id="UP000657918">
    <property type="component" value="Chromosome 4"/>
</dbReference>
<proteinExistence type="predicted"/>
<evidence type="ECO:0000313" key="2">
    <source>
        <dbReference type="Proteomes" id="UP000657918"/>
    </source>
</evidence>
<dbReference type="EMBL" id="JADGMS010000004">
    <property type="protein sequence ID" value="KAF9683815.1"/>
    <property type="molecule type" value="Genomic_DNA"/>
</dbReference>
<organism evidence="1 2">
    <name type="scientific">Salix dunnii</name>
    <dbReference type="NCBI Taxonomy" id="1413687"/>
    <lineage>
        <taxon>Eukaryota</taxon>
        <taxon>Viridiplantae</taxon>
        <taxon>Streptophyta</taxon>
        <taxon>Embryophyta</taxon>
        <taxon>Tracheophyta</taxon>
        <taxon>Spermatophyta</taxon>
        <taxon>Magnoliopsida</taxon>
        <taxon>eudicotyledons</taxon>
        <taxon>Gunneridae</taxon>
        <taxon>Pentapetalae</taxon>
        <taxon>rosids</taxon>
        <taxon>fabids</taxon>
        <taxon>Malpighiales</taxon>
        <taxon>Salicaceae</taxon>
        <taxon>Saliceae</taxon>
        <taxon>Salix</taxon>
    </lineage>
</organism>
<reference evidence="1 2" key="1">
    <citation type="submission" date="2020-10" db="EMBL/GenBank/DDBJ databases">
        <title>Plant Genome Project.</title>
        <authorList>
            <person name="Zhang R.-G."/>
        </authorList>
    </citation>
    <scope>NUCLEOTIDE SEQUENCE [LARGE SCALE GENOMIC DNA]</scope>
    <source>
        <strain evidence="1">FAFU-HL-1</strain>
        <tissue evidence="1">Leaf</tissue>
    </source>
</reference>
<sequence length="121" mass="13594">MMDGSLELGQLDDLFNANFLLFRNARWKVLDVLPLPDLPKLSRGLDAVLGNYIVNKMNCCKQKCIEGNLVVPMRWSTSFGAALESRNLETDPAQLLSKPFASLVIRDQSEATTSRYAKLKF</sequence>
<evidence type="ECO:0000313" key="1">
    <source>
        <dbReference type="EMBL" id="KAF9683815.1"/>
    </source>
</evidence>
<keyword evidence="2" id="KW-1185">Reference proteome</keyword>
<dbReference type="AlphaFoldDB" id="A0A835KA98"/>
<accession>A0A835KA98</accession>